<gene>
    <name evidence="1" type="ORF">TNCT_134191</name>
</gene>
<evidence type="ECO:0000313" key="2">
    <source>
        <dbReference type="Proteomes" id="UP000887116"/>
    </source>
</evidence>
<sequence>MINAVQTRAQKKILEAENDVQSQSIEQFKELNDNISEDEKKDTEVLPVVPVKLFTGRNCIVGEATVQYIIVTLSMDS</sequence>
<dbReference type="Proteomes" id="UP000887116">
    <property type="component" value="Unassembled WGS sequence"/>
</dbReference>
<accession>A0A8X6HTE1</accession>
<reference evidence="1" key="1">
    <citation type="submission" date="2020-07" db="EMBL/GenBank/DDBJ databases">
        <title>Multicomponent nature underlies the extraordinary mechanical properties of spider dragline silk.</title>
        <authorList>
            <person name="Kono N."/>
            <person name="Nakamura H."/>
            <person name="Mori M."/>
            <person name="Yoshida Y."/>
            <person name="Ohtoshi R."/>
            <person name="Malay A.D."/>
            <person name="Moran D.A.P."/>
            <person name="Tomita M."/>
            <person name="Numata K."/>
            <person name="Arakawa K."/>
        </authorList>
    </citation>
    <scope>NUCLEOTIDE SEQUENCE</scope>
</reference>
<comment type="caution">
    <text evidence="1">The sequence shown here is derived from an EMBL/GenBank/DDBJ whole genome shotgun (WGS) entry which is preliminary data.</text>
</comment>
<name>A0A8X6HTE1_TRICU</name>
<evidence type="ECO:0000313" key="1">
    <source>
        <dbReference type="EMBL" id="GFQ80942.1"/>
    </source>
</evidence>
<proteinExistence type="predicted"/>
<organism evidence="1 2">
    <name type="scientific">Trichonephila clavata</name>
    <name type="common">Joro spider</name>
    <name type="synonym">Nephila clavata</name>
    <dbReference type="NCBI Taxonomy" id="2740835"/>
    <lineage>
        <taxon>Eukaryota</taxon>
        <taxon>Metazoa</taxon>
        <taxon>Ecdysozoa</taxon>
        <taxon>Arthropoda</taxon>
        <taxon>Chelicerata</taxon>
        <taxon>Arachnida</taxon>
        <taxon>Araneae</taxon>
        <taxon>Araneomorphae</taxon>
        <taxon>Entelegynae</taxon>
        <taxon>Araneoidea</taxon>
        <taxon>Nephilidae</taxon>
        <taxon>Trichonephila</taxon>
    </lineage>
</organism>
<keyword evidence="2" id="KW-1185">Reference proteome</keyword>
<dbReference type="EMBL" id="BMAO01002461">
    <property type="protein sequence ID" value="GFQ80942.1"/>
    <property type="molecule type" value="Genomic_DNA"/>
</dbReference>
<protein>
    <submittedName>
        <fullName evidence="1">Uncharacterized protein</fullName>
    </submittedName>
</protein>
<dbReference type="AlphaFoldDB" id="A0A8X6HTE1"/>